<gene>
    <name evidence="12" type="ORF">MAIT1_04465</name>
</gene>
<feature type="domain" description="Cyclic nucleotide-binding" evidence="10">
    <location>
        <begin position="338"/>
        <end position="436"/>
    </location>
</feature>
<dbReference type="SUPFAM" id="SSF52151">
    <property type="entry name" value="FabD/lysophospholipase-like"/>
    <property type="match status" value="1"/>
</dbReference>
<comment type="subcellular location">
    <subcellularLocation>
        <location evidence="1">Membrane</location>
    </subcellularLocation>
</comment>
<evidence type="ECO:0000259" key="11">
    <source>
        <dbReference type="PROSITE" id="PS51635"/>
    </source>
</evidence>
<proteinExistence type="inferred from homology"/>
<dbReference type="InterPro" id="IPR018490">
    <property type="entry name" value="cNMP-bd_dom_sf"/>
</dbReference>
<evidence type="ECO:0000259" key="10">
    <source>
        <dbReference type="PROSITE" id="PS50042"/>
    </source>
</evidence>
<dbReference type="PROSITE" id="PS50042">
    <property type="entry name" value="CNMP_BINDING_3"/>
    <property type="match status" value="2"/>
</dbReference>
<evidence type="ECO:0000256" key="1">
    <source>
        <dbReference type="ARBA" id="ARBA00004370"/>
    </source>
</evidence>
<dbReference type="InterPro" id="IPR056556">
    <property type="entry name" value="NTE1_P-loop_dom"/>
</dbReference>
<dbReference type="Pfam" id="PF00027">
    <property type="entry name" value="cNMP_binding"/>
    <property type="match status" value="2"/>
</dbReference>
<dbReference type="STRING" id="1434232.MAIT1_04465"/>
<feature type="short sequence motif" description="DGA/G" evidence="9">
    <location>
        <begin position="795"/>
        <end position="797"/>
    </location>
</feature>
<evidence type="ECO:0000256" key="4">
    <source>
        <dbReference type="ARBA" id="ARBA00022801"/>
    </source>
</evidence>
<dbReference type="GO" id="GO:0016042">
    <property type="term" value="P:lipid catabolic process"/>
    <property type="evidence" value="ECO:0007669"/>
    <property type="project" value="UniProtKB-UniRule"/>
</dbReference>
<evidence type="ECO:0000256" key="8">
    <source>
        <dbReference type="ARBA" id="ARBA00023136"/>
    </source>
</evidence>
<evidence type="ECO:0000256" key="6">
    <source>
        <dbReference type="ARBA" id="ARBA00022989"/>
    </source>
</evidence>
<dbReference type="GO" id="GO:0016020">
    <property type="term" value="C:membrane"/>
    <property type="evidence" value="ECO:0007669"/>
    <property type="project" value="UniProtKB-SubCell"/>
</dbReference>
<evidence type="ECO:0000256" key="7">
    <source>
        <dbReference type="ARBA" id="ARBA00023098"/>
    </source>
</evidence>
<dbReference type="CDD" id="cd00038">
    <property type="entry name" value="CAP_ED"/>
    <property type="match status" value="2"/>
</dbReference>
<accession>A0A1Y2K988</accession>
<dbReference type="InterPro" id="IPR014710">
    <property type="entry name" value="RmlC-like_jellyroll"/>
</dbReference>
<evidence type="ECO:0000256" key="5">
    <source>
        <dbReference type="ARBA" id="ARBA00022963"/>
    </source>
</evidence>
<feature type="domain" description="Cyclic nucleotide-binding" evidence="10">
    <location>
        <begin position="23"/>
        <end position="121"/>
    </location>
</feature>
<dbReference type="GO" id="GO:0004622">
    <property type="term" value="F:phosphatidylcholine lysophospholipase activity"/>
    <property type="evidence" value="ECO:0007669"/>
    <property type="project" value="UniProtKB-ARBA"/>
</dbReference>
<evidence type="ECO:0000256" key="9">
    <source>
        <dbReference type="PROSITE-ProRule" id="PRU01161"/>
    </source>
</evidence>
<dbReference type="Pfam" id="PF01734">
    <property type="entry name" value="Patatin"/>
    <property type="match status" value="1"/>
</dbReference>
<dbReference type="PROSITE" id="PS51635">
    <property type="entry name" value="PNPLA"/>
    <property type="match status" value="1"/>
</dbReference>
<dbReference type="PANTHER" id="PTHR14226:SF29">
    <property type="entry name" value="NEUROPATHY TARGET ESTERASE SWS"/>
    <property type="match status" value="1"/>
</dbReference>
<dbReference type="Gene3D" id="2.60.120.10">
    <property type="entry name" value="Jelly Rolls"/>
    <property type="match status" value="2"/>
</dbReference>
<evidence type="ECO:0000256" key="3">
    <source>
        <dbReference type="ARBA" id="ARBA00022692"/>
    </source>
</evidence>
<keyword evidence="4 9" id="KW-0378">Hydrolase</keyword>
<evidence type="ECO:0000256" key="2">
    <source>
        <dbReference type="ARBA" id="ARBA00006636"/>
    </source>
</evidence>
<evidence type="ECO:0000313" key="13">
    <source>
        <dbReference type="Proteomes" id="UP000194003"/>
    </source>
</evidence>
<evidence type="ECO:0000313" key="12">
    <source>
        <dbReference type="EMBL" id="OSM07314.1"/>
    </source>
</evidence>
<dbReference type="Gene3D" id="3.40.1090.10">
    <property type="entry name" value="Cytosolic phospholipase A2 catalytic domain"/>
    <property type="match status" value="1"/>
</dbReference>
<dbReference type="SMART" id="SM00100">
    <property type="entry name" value="cNMP"/>
    <property type="match status" value="2"/>
</dbReference>
<feature type="active site" description="Proton acceptor" evidence="9">
    <location>
        <position position="795"/>
    </location>
</feature>
<keyword evidence="7 9" id="KW-0443">Lipid metabolism</keyword>
<dbReference type="InterPro" id="IPR000595">
    <property type="entry name" value="cNMP-bd_dom"/>
</dbReference>
<dbReference type="EMBL" id="LVJN01000014">
    <property type="protein sequence ID" value="OSM07314.1"/>
    <property type="molecule type" value="Genomic_DNA"/>
</dbReference>
<sequence>MFIKESAVSDPLDIIAFLKQQHALKHLPENVLCELADSLEWDIVPAEKNAIVEGKPNNRFFWIHTGHFQVTRKGQLVGWVNDGGLVGEIGLLGETLPVATMTAERDSLILVADFTKIQTLLQQFPAFTAALAKIALNRLTDYQLTGVRDPVMRMAIAPLFDDRKTLKRVVVAAEQAIGECEVLDSELLTRKLGFDPRQKITLEQHAQLLVTLSEMEQGSQTALYLLDPDPTEWNALALRQSKRYLAVARLGDDPSVRPAEQGLWNNQVFSSINIATLLLLEDADNPAPSSACSYDWLHPRQTSSFTRVDISDEQRIGALALHHSARLSRQNQLADITLFKGVNMESLEIADACIEERFLKAGENLCVQGDRANELYIVATGRLTSIRHGKKIGELSVGDVAGEMGLVVADAKRKATLTAKRDSLVLCLSRERFEELKKLLPQVQENLSRILADRITDWNPGETAYTLALVPLGDTPEHLAAFADFTNRLQRALSAMGKARAISVKEVSEQFGCAISTTEESDYGSIILAEWFQQIEQNNHYILLIGEPEPGPWNARIVRQSDHTLLVGLGAQDPTPSAVEREAVEILQRSDTLPDLVLMHPPKALSGHNTRAWLKSRQLRRHYHVRLESLADAARVARFLTNRAIGLVFTGVSSRAIAHVGVLKALQENEIPVDQVIGVSSGSGVAAMVAMGWSWQRIYKEVVKISLEATPRPSYFTLPYVSLMHGREAKKTLTEAYGYALLEDQFIPCKVMAADLRHSELVAIDEGDVWMGVRASSSLPVFWPPVCQDGRVLVDGGILNNTPLQYLDEAVSNGWILVSDPNPPYQPFADVHEYGTVLSGWRILWRRLLRKDRNHYPSLAETIVQSMCIESFRQQEIANSLRDLEQTVFFNKGVASSGYFGLKEKAQIDALMDVTYSHAVEELKQHPTFMEAVASIPR</sequence>
<keyword evidence="3" id="KW-0812">Transmembrane</keyword>
<dbReference type="Proteomes" id="UP000194003">
    <property type="component" value="Unassembled WGS sequence"/>
</dbReference>
<dbReference type="InterPro" id="IPR002641">
    <property type="entry name" value="PNPLA_dom"/>
</dbReference>
<keyword evidence="6" id="KW-1133">Transmembrane helix</keyword>
<keyword evidence="5 9" id="KW-0442">Lipid degradation</keyword>
<dbReference type="Pfam" id="PF24179">
    <property type="entry name" value="NTE_Ploop"/>
    <property type="match status" value="1"/>
</dbReference>
<feature type="short sequence motif" description="GXSXG" evidence="9">
    <location>
        <begin position="678"/>
        <end position="682"/>
    </location>
</feature>
<dbReference type="InterPro" id="IPR018488">
    <property type="entry name" value="cNMP-bd_CS"/>
</dbReference>
<keyword evidence="13" id="KW-1185">Reference proteome</keyword>
<name>A0A1Y2K988_9PROT</name>
<protein>
    <submittedName>
        <fullName evidence="12">Putative cyclic nucleotide-binding protein</fullName>
    </submittedName>
</protein>
<dbReference type="SUPFAM" id="SSF51206">
    <property type="entry name" value="cAMP-binding domain-like"/>
    <property type="match status" value="2"/>
</dbReference>
<dbReference type="AlphaFoldDB" id="A0A1Y2K988"/>
<keyword evidence="8" id="KW-0472">Membrane</keyword>
<dbReference type="PANTHER" id="PTHR14226">
    <property type="entry name" value="NEUROPATHY TARGET ESTERASE/SWISS CHEESE D.MELANOGASTER"/>
    <property type="match status" value="1"/>
</dbReference>
<comment type="caution">
    <text evidence="9">Lacks conserved residue(s) required for the propagation of feature annotation.</text>
</comment>
<feature type="domain" description="PNPLA" evidence="11">
    <location>
        <begin position="647"/>
        <end position="808"/>
    </location>
</feature>
<comment type="caution">
    <text evidence="12">The sequence shown here is derived from an EMBL/GenBank/DDBJ whole genome shotgun (WGS) entry which is preliminary data.</text>
</comment>
<reference evidence="12 13" key="1">
    <citation type="journal article" date="2016" name="BMC Genomics">
        <title>Combined genomic and structural analyses of a cultured magnetotactic bacterium reveals its niche adaptation to a dynamic environment.</title>
        <authorList>
            <person name="Araujo A.C."/>
            <person name="Morillo V."/>
            <person name="Cypriano J."/>
            <person name="Teixeira L.C."/>
            <person name="Leao P."/>
            <person name="Lyra S."/>
            <person name="Almeida L.G."/>
            <person name="Bazylinski D.A."/>
            <person name="Vasconcellos A.T."/>
            <person name="Abreu F."/>
            <person name="Lins U."/>
        </authorList>
    </citation>
    <scope>NUCLEOTIDE SEQUENCE [LARGE SCALE GENOMIC DNA]</scope>
    <source>
        <strain evidence="12 13">IT-1</strain>
    </source>
</reference>
<dbReference type="InterPro" id="IPR016035">
    <property type="entry name" value="Acyl_Trfase/lysoPLipase"/>
</dbReference>
<dbReference type="PROSITE" id="PS00888">
    <property type="entry name" value="CNMP_BINDING_1"/>
    <property type="match status" value="1"/>
</dbReference>
<comment type="similarity">
    <text evidence="2">Belongs to the NTE family.</text>
</comment>
<organism evidence="12 13">
    <name type="scientific">Magnetofaba australis IT-1</name>
    <dbReference type="NCBI Taxonomy" id="1434232"/>
    <lineage>
        <taxon>Bacteria</taxon>
        <taxon>Pseudomonadati</taxon>
        <taxon>Pseudomonadota</taxon>
        <taxon>Magnetococcia</taxon>
        <taxon>Magnetococcales</taxon>
        <taxon>Magnetococcaceae</taxon>
        <taxon>Magnetofaba</taxon>
    </lineage>
</organism>
<dbReference type="InterPro" id="IPR050301">
    <property type="entry name" value="NTE"/>
</dbReference>
<feature type="active site" description="Nucleophile" evidence="9">
    <location>
        <position position="680"/>
    </location>
</feature>